<dbReference type="OMA" id="GVEMRCK"/>
<accession>A0A4Y7KTE8</accession>
<dbReference type="Gramene" id="RZC76623">
    <property type="protein sequence ID" value="RZC76623"/>
    <property type="gene ID" value="C5167_000770"/>
</dbReference>
<name>A0A4Y7KTE8_PAPSO</name>
<dbReference type="PANTHER" id="PTHR48045">
    <property type="entry name" value="UDP-GLYCOSYLTRANSFERASE 72B1"/>
    <property type="match status" value="1"/>
</dbReference>
<evidence type="ECO:0000313" key="2">
    <source>
        <dbReference type="Proteomes" id="UP000316621"/>
    </source>
</evidence>
<keyword evidence="2" id="KW-1185">Reference proteome</keyword>
<dbReference type="Gene3D" id="3.40.50.2000">
    <property type="entry name" value="Glycogen Phosphorylase B"/>
    <property type="match status" value="2"/>
</dbReference>
<dbReference type="PANTHER" id="PTHR48045:SF37">
    <property type="entry name" value="UDP-GLYCOSYLTRANSFERASE 92A1-LIKE"/>
    <property type="match status" value="1"/>
</dbReference>
<protein>
    <submittedName>
        <fullName evidence="1">Uncharacterized protein</fullName>
    </submittedName>
</protein>
<dbReference type="EMBL" id="CM010723">
    <property type="protein sequence ID" value="RZC76623.1"/>
    <property type="molecule type" value="Genomic_DNA"/>
</dbReference>
<reference evidence="1 2" key="1">
    <citation type="journal article" date="2018" name="Science">
        <title>The opium poppy genome and morphinan production.</title>
        <authorList>
            <person name="Guo L."/>
            <person name="Winzer T."/>
            <person name="Yang X."/>
            <person name="Li Y."/>
            <person name="Ning Z."/>
            <person name="He Z."/>
            <person name="Teodor R."/>
            <person name="Lu Y."/>
            <person name="Bowser T.A."/>
            <person name="Graham I.A."/>
            <person name="Ye K."/>
        </authorList>
    </citation>
    <scope>NUCLEOTIDE SEQUENCE [LARGE SCALE GENOMIC DNA]</scope>
    <source>
        <strain evidence="2">cv. HN1</strain>
        <tissue evidence="1">Leaves</tissue>
    </source>
</reference>
<evidence type="ECO:0000313" key="1">
    <source>
        <dbReference type="EMBL" id="RZC76623.1"/>
    </source>
</evidence>
<dbReference type="AlphaFoldDB" id="A0A4Y7KTE8"/>
<proteinExistence type="predicted"/>
<dbReference type="SUPFAM" id="SSF53756">
    <property type="entry name" value="UDP-Glycosyltransferase/glycogen phosphorylase"/>
    <property type="match status" value="1"/>
</dbReference>
<organism evidence="1 2">
    <name type="scientific">Papaver somniferum</name>
    <name type="common">Opium poppy</name>
    <dbReference type="NCBI Taxonomy" id="3469"/>
    <lineage>
        <taxon>Eukaryota</taxon>
        <taxon>Viridiplantae</taxon>
        <taxon>Streptophyta</taxon>
        <taxon>Embryophyta</taxon>
        <taxon>Tracheophyta</taxon>
        <taxon>Spermatophyta</taxon>
        <taxon>Magnoliopsida</taxon>
        <taxon>Ranunculales</taxon>
        <taxon>Papaveraceae</taxon>
        <taxon>Papaveroideae</taxon>
        <taxon>Papaver</taxon>
    </lineage>
</organism>
<dbReference type="Proteomes" id="UP000316621">
    <property type="component" value="Chromosome 9"/>
</dbReference>
<gene>
    <name evidence="1" type="ORF">C5167_000770</name>
</gene>
<sequence length="107" mass="12309">MIRWPIAADHFYISKLLEEEVKVCVELARGNKNGIRHEDVVRVIDLVMDDESKKGVEMRCKACQVKEMVKNAIRDEQGFKGSSAKGLEEFLATALLRKKVKMDRHHN</sequence>